<dbReference type="Gene3D" id="3.40.30.10">
    <property type="entry name" value="Glutaredoxin"/>
    <property type="match status" value="1"/>
</dbReference>
<dbReference type="SFLD" id="SFLDS00019">
    <property type="entry name" value="Glutathione_Transferase_(cytos"/>
    <property type="match status" value="1"/>
</dbReference>
<dbReference type="Proteomes" id="UP000494106">
    <property type="component" value="Unassembled WGS sequence"/>
</dbReference>
<keyword evidence="2" id="KW-0560">Oxidoreductase</keyword>
<dbReference type="InterPro" id="IPR005442">
    <property type="entry name" value="GST_omega"/>
</dbReference>
<sequence>MCDIFLIVKNSYKTLIGYQVISLTSISCEIVRQVLGYLLPRNMSIKTKINFNTKHLTKGDPLPPYNGKLRLYNMRFCPFAQRAALALIAKNIDFEVVNIDLIDKPEWLASKSALSKVPALEISDGMSIYESLVVVEYLDDVYPQRRLIPQEPVTKAFDKILVEVCTPLIHSLFFKLVKTPESVTDDDVAGYFKALDMLQRQLQLRGTKFLDGSEPGYADYMIWPWFERLPAVNDKMKELDETKYKVLLEYIANMWEDPVVKEYAVPKEIFQNFQKAYTLGNKPDYDVLLEE</sequence>
<dbReference type="InterPro" id="IPR004045">
    <property type="entry name" value="Glutathione_S-Trfase_N"/>
</dbReference>
<evidence type="ECO:0000313" key="5">
    <source>
        <dbReference type="EMBL" id="CAB3238042.1"/>
    </source>
</evidence>
<dbReference type="GO" id="GO:0006749">
    <property type="term" value="P:glutathione metabolic process"/>
    <property type="evidence" value="ECO:0007669"/>
    <property type="project" value="TreeGrafter"/>
</dbReference>
<evidence type="ECO:0000259" key="3">
    <source>
        <dbReference type="PROSITE" id="PS50404"/>
    </source>
</evidence>
<dbReference type="Pfam" id="PF13410">
    <property type="entry name" value="GST_C_2"/>
    <property type="match status" value="1"/>
</dbReference>
<dbReference type="PROSITE" id="PS50404">
    <property type="entry name" value="GST_NTER"/>
    <property type="match status" value="1"/>
</dbReference>
<evidence type="ECO:0000256" key="2">
    <source>
        <dbReference type="ARBA" id="ARBA00023002"/>
    </source>
</evidence>
<dbReference type="InterPro" id="IPR010987">
    <property type="entry name" value="Glutathione-S-Trfase_C-like"/>
</dbReference>
<dbReference type="InterPro" id="IPR036282">
    <property type="entry name" value="Glutathione-S-Trfase_C_sf"/>
</dbReference>
<dbReference type="GO" id="GO:0005737">
    <property type="term" value="C:cytoplasm"/>
    <property type="evidence" value="ECO:0007669"/>
    <property type="project" value="InterPro"/>
</dbReference>
<feature type="domain" description="GST N-terminal" evidence="3">
    <location>
        <begin position="67"/>
        <end position="146"/>
    </location>
</feature>
<dbReference type="Pfam" id="PF13417">
    <property type="entry name" value="GST_N_3"/>
    <property type="match status" value="1"/>
</dbReference>
<evidence type="ECO:0000259" key="4">
    <source>
        <dbReference type="PROSITE" id="PS50405"/>
    </source>
</evidence>
<dbReference type="InterPro" id="IPR050983">
    <property type="entry name" value="GST_Omega/HSP26"/>
</dbReference>
<reference evidence="5 6" key="1">
    <citation type="submission" date="2020-04" db="EMBL/GenBank/DDBJ databases">
        <authorList>
            <person name="Wallbank WR R."/>
            <person name="Pardo Diaz C."/>
            <person name="Kozak K."/>
            <person name="Martin S."/>
            <person name="Jiggins C."/>
            <person name="Moest M."/>
            <person name="Warren A I."/>
            <person name="Byers J.R.P. K."/>
            <person name="Montejo-Kovacevich G."/>
            <person name="Yen C E."/>
        </authorList>
    </citation>
    <scope>NUCLEOTIDE SEQUENCE [LARGE SCALE GENOMIC DNA]</scope>
</reference>
<dbReference type="AlphaFoldDB" id="A0A8S0ZTB3"/>
<dbReference type="PROSITE" id="PS50405">
    <property type="entry name" value="GST_CTER"/>
    <property type="match status" value="1"/>
</dbReference>
<dbReference type="PANTHER" id="PTHR43968">
    <property type="match status" value="1"/>
</dbReference>
<dbReference type="EMBL" id="CADEBC010000496">
    <property type="protein sequence ID" value="CAB3238042.1"/>
    <property type="molecule type" value="Genomic_DNA"/>
</dbReference>
<dbReference type="InterPro" id="IPR040079">
    <property type="entry name" value="Glutathione_S-Trfase"/>
</dbReference>
<organism evidence="5 6">
    <name type="scientific">Arctia plantaginis</name>
    <name type="common">Wood tiger moth</name>
    <name type="synonym">Phalaena plantaginis</name>
    <dbReference type="NCBI Taxonomy" id="874455"/>
    <lineage>
        <taxon>Eukaryota</taxon>
        <taxon>Metazoa</taxon>
        <taxon>Ecdysozoa</taxon>
        <taxon>Arthropoda</taxon>
        <taxon>Hexapoda</taxon>
        <taxon>Insecta</taxon>
        <taxon>Pterygota</taxon>
        <taxon>Neoptera</taxon>
        <taxon>Endopterygota</taxon>
        <taxon>Lepidoptera</taxon>
        <taxon>Glossata</taxon>
        <taxon>Ditrysia</taxon>
        <taxon>Noctuoidea</taxon>
        <taxon>Erebidae</taxon>
        <taxon>Arctiinae</taxon>
        <taxon>Arctia</taxon>
    </lineage>
</organism>
<dbReference type="GO" id="GO:0004364">
    <property type="term" value="F:glutathione transferase activity"/>
    <property type="evidence" value="ECO:0007669"/>
    <property type="project" value="InterPro"/>
</dbReference>
<dbReference type="InterPro" id="IPR036249">
    <property type="entry name" value="Thioredoxin-like_sf"/>
</dbReference>
<dbReference type="PANTHER" id="PTHR43968:SF6">
    <property type="entry name" value="GLUTATHIONE S-TRANSFERASE OMEGA"/>
    <property type="match status" value="1"/>
</dbReference>
<comment type="caution">
    <text evidence="5">The sequence shown here is derived from an EMBL/GenBank/DDBJ whole genome shotgun (WGS) entry which is preliminary data.</text>
</comment>
<comment type="similarity">
    <text evidence="1">Belongs to the GST superfamily. Omega family.</text>
</comment>
<dbReference type="Gene3D" id="1.20.1050.10">
    <property type="match status" value="1"/>
</dbReference>
<dbReference type="SUPFAM" id="SSF47616">
    <property type="entry name" value="GST C-terminal domain-like"/>
    <property type="match status" value="1"/>
</dbReference>
<dbReference type="SUPFAM" id="SSF52833">
    <property type="entry name" value="Thioredoxin-like"/>
    <property type="match status" value="1"/>
</dbReference>
<feature type="domain" description="GST C-terminal" evidence="4">
    <location>
        <begin position="151"/>
        <end position="273"/>
    </location>
</feature>
<accession>A0A8S0ZTB3</accession>
<proteinExistence type="inferred from homology"/>
<dbReference type="SFLD" id="SFLDG00358">
    <property type="entry name" value="Main_(cytGST)"/>
    <property type="match status" value="1"/>
</dbReference>
<protein>
    <submittedName>
        <fullName evidence="5">Uncharacterized protein</fullName>
    </submittedName>
</protein>
<dbReference type="PRINTS" id="PR01625">
    <property type="entry name" value="GSTRNSFRASEO"/>
</dbReference>
<gene>
    <name evidence="5" type="ORF">APLA_LOCUS7265</name>
</gene>
<keyword evidence="6" id="KW-1185">Reference proteome</keyword>
<dbReference type="FunFam" id="1.20.1050.10:FF:000009">
    <property type="entry name" value="Glutathione S-transferase omega-1"/>
    <property type="match status" value="1"/>
</dbReference>
<evidence type="ECO:0000313" key="6">
    <source>
        <dbReference type="Proteomes" id="UP000494106"/>
    </source>
</evidence>
<evidence type="ECO:0000256" key="1">
    <source>
        <dbReference type="ARBA" id="ARBA00011067"/>
    </source>
</evidence>
<name>A0A8S0ZTB3_ARCPL</name>
<dbReference type="FunFam" id="3.40.30.10:FF:000123">
    <property type="entry name" value="Glutathione transferase o1"/>
    <property type="match status" value="1"/>
</dbReference>
<dbReference type="GO" id="GO:0045174">
    <property type="term" value="F:glutathione dehydrogenase (ascorbate) activity"/>
    <property type="evidence" value="ECO:0007669"/>
    <property type="project" value="TreeGrafter"/>
</dbReference>
<dbReference type="OrthoDB" id="4951845at2759"/>